<protein>
    <submittedName>
        <fullName evidence="2">C-type lectin domain-containing protein</fullName>
    </submittedName>
</protein>
<reference evidence="2" key="1">
    <citation type="submission" date="2022-11" db="UniProtKB">
        <authorList>
            <consortium name="WormBaseParasite"/>
        </authorList>
    </citation>
    <scope>IDENTIFICATION</scope>
</reference>
<evidence type="ECO:0000313" key="2">
    <source>
        <dbReference type="WBParaSite" id="ES5_v2.g14238.t1"/>
    </source>
</evidence>
<name>A0AC34FBX3_9BILA</name>
<organism evidence="1 2">
    <name type="scientific">Panagrolaimus sp. ES5</name>
    <dbReference type="NCBI Taxonomy" id="591445"/>
    <lineage>
        <taxon>Eukaryota</taxon>
        <taxon>Metazoa</taxon>
        <taxon>Ecdysozoa</taxon>
        <taxon>Nematoda</taxon>
        <taxon>Chromadorea</taxon>
        <taxon>Rhabditida</taxon>
        <taxon>Tylenchina</taxon>
        <taxon>Panagrolaimomorpha</taxon>
        <taxon>Panagrolaimoidea</taxon>
        <taxon>Panagrolaimidae</taxon>
        <taxon>Panagrolaimus</taxon>
    </lineage>
</organism>
<accession>A0AC34FBX3</accession>
<dbReference type="WBParaSite" id="ES5_v2.g14238.t1">
    <property type="protein sequence ID" value="ES5_v2.g14238.t1"/>
    <property type="gene ID" value="ES5_v2.g14238"/>
</dbReference>
<evidence type="ECO:0000313" key="1">
    <source>
        <dbReference type="Proteomes" id="UP000887579"/>
    </source>
</evidence>
<proteinExistence type="predicted"/>
<dbReference type="Proteomes" id="UP000887579">
    <property type="component" value="Unplaced"/>
</dbReference>
<sequence length="320" mass="36084">MVQLNFLFIFAITYFALATAKCPPGSVIRNEKCYKFHPELSPYGTANLSCSILKGQPAIPRNHEENDFLEQESKRHFRKINSSDAWIGARFPQNGSYSNYEGGYADASADLYCISMEIKSGFWGVNVCRNDISKPYICEYEVPVNTVAPPTLTNLTILDYATKPIRFATVLPYITKNPSAAATTKPLTNICPAGWLHFNGSCYQSTAPAKFNWKNAESYCISQRAHLVSIHNDDEFKFVDTEFDKKSNCYWIGLQAADKTQKAWNYTDGTLYNFVRLPFPTQKVLDSRFAPCVYSCNNYFTNANQCEAELNAVCKKPVIA</sequence>